<organism evidence="1 2">
    <name type="scientific">Blautia hansenii</name>
    <name type="common">Ruminococcus hansenii</name>
    <dbReference type="NCBI Taxonomy" id="1322"/>
    <lineage>
        <taxon>Bacteria</taxon>
        <taxon>Bacillati</taxon>
        <taxon>Bacillota</taxon>
        <taxon>Clostridia</taxon>
        <taxon>Lachnospirales</taxon>
        <taxon>Lachnospiraceae</taxon>
        <taxon>Blautia</taxon>
    </lineage>
</organism>
<dbReference type="SUPFAM" id="SSF46785">
    <property type="entry name" value="Winged helix' DNA-binding domain"/>
    <property type="match status" value="1"/>
</dbReference>
<dbReference type="Pfam" id="PF13749">
    <property type="entry name" value="HATPase_c_4"/>
    <property type="match status" value="1"/>
</dbReference>
<dbReference type="InterPro" id="IPR036388">
    <property type="entry name" value="WH-like_DNA-bd_sf"/>
</dbReference>
<name>A0ABX2I6D7_BLAHA</name>
<proteinExistence type="predicted"/>
<dbReference type="InterPro" id="IPR011991">
    <property type="entry name" value="ArsR-like_HTH"/>
</dbReference>
<sequence length="284" mass="33182">MALKVMSMRLYTMDRVTGEQGFNLAAVMLLGYDDVILDIVPTYMTDALLRRINVDRYDDREIVQTNLIESYERLMEFGHKHLPDKFFLEDDQRKSLRNIITREMIANTLIHREYTSSYQAKFVIENERMYVENANRALQQAVLTPDNMEPLPKNPIIASFFRNIGYADQLGSGVRNLFKYSKFYSGDDPKFMEGDIFRIIVPLNERKTKETITQSATQSTQSDEIKPVQRIIEIIEQNPLLSQKQMAEKLSLNQNTLKYYIKKMREKGIIERVGSSRKGKWVVK</sequence>
<dbReference type="EMBL" id="JAAITA010000006">
    <property type="protein sequence ID" value="NSJ85874.1"/>
    <property type="molecule type" value="Genomic_DNA"/>
</dbReference>
<dbReference type="InterPro" id="IPR036390">
    <property type="entry name" value="WH_DNA-bd_sf"/>
</dbReference>
<dbReference type="Pfam" id="PF13412">
    <property type="entry name" value="HTH_24"/>
    <property type="match status" value="1"/>
</dbReference>
<dbReference type="InterPro" id="IPR038475">
    <property type="entry name" value="RecG_C_sf"/>
</dbReference>
<dbReference type="Gene3D" id="1.10.10.10">
    <property type="entry name" value="Winged helix-like DNA-binding domain superfamily/Winged helix DNA-binding domain"/>
    <property type="match status" value="1"/>
</dbReference>
<keyword evidence="2" id="KW-1185">Reference proteome</keyword>
<dbReference type="Proteomes" id="UP000822142">
    <property type="component" value="Unassembled WGS sequence"/>
</dbReference>
<dbReference type="CDD" id="cd00090">
    <property type="entry name" value="HTH_ARSR"/>
    <property type="match status" value="1"/>
</dbReference>
<evidence type="ECO:0000313" key="1">
    <source>
        <dbReference type="EMBL" id="NSJ85874.1"/>
    </source>
</evidence>
<dbReference type="PANTHER" id="PTHR30595:SF6">
    <property type="entry name" value="SCHLAFEN ALBA-2 DOMAIN-CONTAINING PROTEIN"/>
    <property type="match status" value="1"/>
</dbReference>
<comment type="caution">
    <text evidence="1">The sequence shown here is derived from an EMBL/GenBank/DDBJ whole genome shotgun (WGS) entry which is preliminary data.</text>
</comment>
<evidence type="ECO:0000313" key="2">
    <source>
        <dbReference type="Proteomes" id="UP000822142"/>
    </source>
</evidence>
<dbReference type="PANTHER" id="PTHR30595">
    <property type="entry name" value="GLPR-RELATED TRANSCRIPTIONAL REPRESSOR"/>
    <property type="match status" value="1"/>
</dbReference>
<gene>
    <name evidence="1" type="ORF">G5A70_06750</name>
</gene>
<accession>A0ABX2I6D7</accession>
<protein>
    <submittedName>
        <fullName evidence="1">Winged helix-turn-helix transcriptional regulator</fullName>
    </submittedName>
</protein>
<dbReference type="Gene3D" id="3.30.565.60">
    <property type="match status" value="1"/>
</dbReference>
<reference evidence="1 2" key="1">
    <citation type="journal article" date="2020" name="Cell Host Microbe">
        <title>Functional and Genomic Variation between Human-Derived Isolates of Lachnospiraceae Reveals Inter- and Intra-Species Diversity.</title>
        <authorList>
            <person name="Sorbara M.T."/>
            <person name="Littmann E.R."/>
            <person name="Fontana E."/>
            <person name="Moody T.U."/>
            <person name="Kohout C.E."/>
            <person name="Gjonbalaj M."/>
            <person name="Eaton V."/>
            <person name="Seok R."/>
            <person name="Leiner I.M."/>
            <person name="Pamer E.G."/>
        </authorList>
    </citation>
    <scope>NUCLEOTIDE SEQUENCE [LARGE SCALE GENOMIC DNA]</scope>
    <source>
        <strain evidence="1 2">MSK.15.26</strain>
    </source>
</reference>